<dbReference type="EC" id="2.3.1.-" evidence="4"/>
<organism evidence="4">
    <name type="scientific">Caulobacter sp. 73W</name>
    <dbReference type="NCBI Taxonomy" id="3161137"/>
    <lineage>
        <taxon>Bacteria</taxon>
        <taxon>Pseudomonadati</taxon>
        <taxon>Pseudomonadota</taxon>
        <taxon>Alphaproteobacteria</taxon>
        <taxon>Caulobacterales</taxon>
        <taxon>Caulobacteraceae</taxon>
        <taxon>Caulobacter</taxon>
    </lineage>
</organism>
<dbReference type="EMBL" id="CP158375">
    <property type="protein sequence ID" value="XDO97828.1"/>
    <property type="molecule type" value="Genomic_DNA"/>
</dbReference>
<dbReference type="GO" id="GO:0016747">
    <property type="term" value="F:acyltransferase activity, transferring groups other than amino-acyl groups"/>
    <property type="evidence" value="ECO:0007669"/>
    <property type="project" value="InterPro"/>
</dbReference>
<proteinExistence type="predicted"/>
<dbReference type="Gene3D" id="3.40.630.30">
    <property type="match status" value="1"/>
</dbReference>
<dbReference type="PROSITE" id="PS51186">
    <property type="entry name" value="GNAT"/>
    <property type="match status" value="1"/>
</dbReference>
<keyword evidence="1 4" id="KW-0808">Transferase</keyword>
<accession>A0AB39KVS6</accession>
<dbReference type="PANTHER" id="PTHR43877:SF1">
    <property type="entry name" value="ACETYLTRANSFERASE"/>
    <property type="match status" value="1"/>
</dbReference>
<evidence type="ECO:0000256" key="1">
    <source>
        <dbReference type="ARBA" id="ARBA00022679"/>
    </source>
</evidence>
<feature type="domain" description="N-acetyltransferase" evidence="3">
    <location>
        <begin position="12"/>
        <end position="156"/>
    </location>
</feature>
<reference evidence="4" key="1">
    <citation type="submission" date="2024-06" db="EMBL/GenBank/DDBJ databases">
        <title>Caulobacter inopinatus, sp. nov.</title>
        <authorList>
            <person name="Donachie S.P."/>
        </authorList>
    </citation>
    <scope>NUCLEOTIDE SEQUENCE</scope>
    <source>
        <strain evidence="4">73W</strain>
    </source>
</reference>
<evidence type="ECO:0000313" key="4">
    <source>
        <dbReference type="EMBL" id="XDO97828.1"/>
    </source>
</evidence>
<dbReference type="InterPro" id="IPR000182">
    <property type="entry name" value="GNAT_dom"/>
</dbReference>
<name>A0AB39KVS6_9CAUL</name>
<keyword evidence="2 4" id="KW-0012">Acyltransferase</keyword>
<gene>
    <name evidence="4" type="ORF">ABOZ73_05260</name>
</gene>
<evidence type="ECO:0000259" key="3">
    <source>
        <dbReference type="PROSITE" id="PS51186"/>
    </source>
</evidence>
<evidence type="ECO:0000256" key="2">
    <source>
        <dbReference type="ARBA" id="ARBA00023315"/>
    </source>
</evidence>
<dbReference type="InterPro" id="IPR016181">
    <property type="entry name" value="Acyl_CoA_acyltransferase"/>
</dbReference>
<dbReference type="CDD" id="cd04301">
    <property type="entry name" value="NAT_SF"/>
    <property type="match status" value="1"/>
</dbReference>
<dbReference type="Pfam" id="PF00583">
    <property type="entry name" value="Acetyltransf_1"/>
    <property type="match status" value="1"/>
</dbReference>
<dbReference type="PANTHER" id="PTHR43877">
    <property type="entry name" value="AMINOALKYLPHOSPHONATE N-ACETYLTRANSFERASE-RELATED-RELATED"/>
    <property type="match status" value="1"/>
</dbReference>
<dbReference type="RefSeq" id="WP_369061300.1">
    <property type="nucleotide sequence ID" value="NZ_CP158375.1"/>
</dbReference>
<protein>
    <submittedName>
        <fullName evidence="4">N-acetyltransferase</fullName>
        <ecNumber evidence="4">2.3.1.-</ecNumber>
    </submittedName>
</protein>
<dbReference type="SUPFAM" id="SSF55729">
    <property type="entry name" value="Acyl-CoA N-acyltransferases (Nat)"/>
    <property type="match status" value="1"/>
</dbReference>
<dbReference type="AlphaFoldDB" id="A0AB39KVS6"/>
<sequence length="177" mass="18199">MTVNTASLDAAYEISLETPADAAPIEKLLDRAFGPGRFVKTSERLREGNLPLADLCLAARSDGEIVGSVRLWPVLIGGAPCAFLGPLAVDPARQGEGLGQALVAAACEAAARSGWPAVLLVGHPPFFAKLGFVQAPAGIRLPGPVEARRLLVRSLRDGGTDGLSGDVVIDPASAPLS</sequence>
<dbReference type="InterPro" id="IPR050832">
    <property type="entry name" value="Bact_Acetyltransf"/>
</dbReference>